<evidence type="ECO:0000256" key="6">
    <source>
        <dbReference type="ARBA" id="ARBA00022485"/>
    </source>
</evidence>
<proteinExistence type="predicted"/>
<evidence type="ECO:0000256" key="5">
    <source>
        <dbReference type="ARBA" id="ARBA00022448"/>
    </source>
</evidence>
<protein>
    <recommendedName>
        <fullName evidence="4 14">Indolepyruvate oxidoreductase subunit IorA</fullName>
        <shortName evidence="14">IOR</shortName>
        <ecNumber evidence="3 14">1.2.7.8</ecNumber>
    </recommendedName>
    <alternativeName>
        <fullName evidence="12 14">Indolepyruvate ferredoxin oxidoreductase subunit alpha</fullName>
    </alternativeName>
</protein>
<dbReference type="SUPFAM" id="SSF52922">
    <property type="entry name" value="TK C-terminal domain-like"/>
    <property type="match status" value="1"/>
</dbReference>
<dbReference type="InterPro" id="IPR011766">
    <property type="entry name" value="TPP_enzyme_TPP-bd"/>
</dbReference>
<evidence type="ECO:0000256" key="14">
    <source>
        <dbReference type="PIRNR" id="PIRNR006439"/>
    </source>
</evidence>
<keyword evidence="17" id="KW-0670">Pyruvate</keyword>
<evidence type="ECO:0000256" key="2">
    <source>
        <dbReference type="ARBA" id="ARBA00011238"/>
    </source>
</evidence>
<organism evidence="17 18">
    <name type="scientific">Desulfofundulus thermosubterraneus DSM 16057</name>
    <dbReference type="NCBI Taxonomy" id="1121432"/>
    <lineage>
        <taxon>Bacteria</taxon>
        <taxon>Bacillati</taxon>
        <taxon>Bacillota</taxon>
        <taxon>Clostridia</taxon>
        <taxon>Eubacteriales</taxon>
        <taxon>Peptococcaceae</taxon>
        <taxon>Desulfofundulus</taxon>
    </lineage>
</organism>
<keyword evidence="9 14" id="KW-0560">Oxidoreductase</keyword>
<evidence type="ECO:0000256" key="3">
    <source>
        <dbReference type="ARBA" id="ARBA00012812"/>
    </source>
</evidence>
<keyword evidence="6 14" id="KW-0004">4Fe-4S</keyword>
<keyword evidence="7 14" id="KW-0479">Metal-binding</keyword>
<dbReference type="InterPro" id="IPR017721">
    <property type="entry name" value="IorA"/>
</dbReference>
<accession>A0A1M6KAT7</accession>
<dbReference type="GO" id="GO:0046872">
    <property type="term" value="F:metal ion binding"/>
    <property type="evidence" value="ECO:0007669"/>
    <property type="project" value="UniProtKB-UniRule"/>
</dbReference>
<dbReference type="FunFam" id="3.40.50.970:FF:000039">
    <property type="entry name" value="Indolepyruvate oxidoreductase subunit IorA"/>
    <property type="match status" value="1"/>
</dbReference>
<dbReference type="PIRSF" id="PIRSF006439">
    <property type="entry name" value="Indolepyruvate_ferr_oxidored"/>
    <property type="match status" value="1"/>
</dbReference>
<dbReference type="Gene3D" id="3.40.50.970">
    <property type="match status" value="2"/>
</dbReference>
<feature type="binding site" evidence="15">
    <location>
        <position position="580"/>
    </location>
    <ligand>
        <name>[4Fe-4S] cluster</name>
        <dbReference type="ChEBI" id="CHEBI:49883"/>
        <label>2</label>
    </ligand>
</feature>
<keyword evidence="10 14" id="KW-0408">Iron</keyword>
<evidence type="ECO:0000259" key="16">
    <source>
        <dbReference type="PROSITE" id="PS51379"/>
    </source>
</evidence>
<evidence type="ECO:0000256" key="8">
    <source>
        <dbReference type="ARBA" id="ARBA00022982"/>
    </source>
</evidence>
<dbReference type="OrthoDB" id="9804603at2"/>
<comment type="function">
    <text evidence="1 14">Catalyzes the ferredoxin-dependent oxidative decarboxylation of arylpyruvates.</text>
</comment>
<evidence type="ECO:0000256" key="11">
    <source>
        <dbReference type="ARBA" id="ARBA00023014"/>
    </source>
</evidence>
<comment type="subunit">
    <text evidence="2">Heterodimer of the IorA and IorB subunits.</text>
</comment>
<dbReference type="RefSeq" id="WP_072870577.1">
    <property type="nucleotide sequence ID" value="NZ_FQZM01000041.1"/>
</dbReference>
<dbReference type="CDD" id="cd07034">
    <property type="entry name" value="TPP_PYR_PFOR_IOR-alpha_like"/>
    <property type="match status" value="1"/>
</dbReference>
<dbReference type="Pfam" id="PF02775">
    <property type="entry name" value="TPP_enzyme_C"/>
    <property type="match status" value="1"/>
</dbReference>
<dbReference type="Proteomes" id="UP000184529">
    <property type="component" value="Unassembled WGS sequence"/>
</dbReference>
<evidence type="ECO:0000256" key="15">
    <source>
        <dbReference type="PIRSR" id="PIRSR006439-50"/>
    </source>
</evidence>
<dbReference type="CDD" id="cd02008">
    <property type="entry name" value="TPP_IOR_alpha"/>
    <property type="match status" value="1"/>
</dbReference>
<feature type="binding site" evidence="15">
    <location>
        <position position="546"/>
    </location>
    <ligand>
        <name>[4Fe-4S] cluster</name>
        <dbReference type="ChEBI" id="CHEBI:49883"/>
        <label>1</label>
    </ligand>
</feature>
<dbReference type="Gene3D" id="3.30.70.20">
    <property type="match status" value="1"/>
</dbReference>
<feature type="domain" description="4Fe-4S ferredoxin-type" evidence="16">
    <location>
        <begin position="565"/>
        <end position="594"/>
    </location>
</feature>
<dbReference type="InterPro" id="IPR002880">
    <property type="entry name" value="Pyrv_Fd/Flavodoxin_OxRdtase_N"/>
</dbReference>
<name>A0A1M6KAT7_9FIRM</name>
<dbReference type="PANTHER" id="PTHR43710">
    <property type="entry name" value="2-HYDROXYACYL-COA LYASE"/>
    <property type="match status" value="1"/>
</dbReference>
<gene>
    <name evidence="17" type="ORF">SAMN02745219_02830</name>
</gene>
<comment type="catalytic activity">
    <reaction evidence="13 14">
        <text>indole-3-pyruvate + 2 oxidized [2Fe-2S]-[ferredoxin] + CoA = (indol-3-yl)acetyl-CoA + 2 reduced [2Fe-2S]-[ferredoxin] + CO2 + H(+)</text>
        <dbReference type="Rhea" id="RHEA:12645"/>
        <dbReference type="Rhea" id="RHEA-COMP:10000"/>
        <dbReference type="Rhea" id="RHEA-COMP:10001"/>
        <dbReference type="ChEBI" id="CHEBI:15378"/>
        <dbReference type="ChEBI" id="CHEBI:16526"/>
        <dbReference type="ChEBI" id="CHEBI:17640"/>
        <dbReference type="ChEBI" id="CHEBI:33737"/>
        <dbReference type="ChEBI" id="CHEBI:33738"/>
        <dbReference type="ChEBI" id="CHEBI:57271"/>
        <dbReference type="ChEBI" id="CHEBI:57287"/>
        <dbReference type="EC" id="1.2.7.8"/>
    </reaction>
</comment>
<feature type="binding site" evidence="15">
    <location>
        <position position="577"/>
    </location>
    <ligand>
        <name>[4Fe-4S] cluster</name>
        <dbReference type="ChEBI" id="CHEBI:49883"/>
        <label>2</label>
    </ligand>
</feature>
<dbReference type="AlphaFoldDB" id="A0A1M6KAT7"/>
<sequence length="597" mass="63938">MKELMTGNEAIARGAYEHGVTVGVGYPGTPSTEILENFARYPGIKAQWAPNEKVALEVGMGASLAGARVLVTMKHVGVNVAADPLMTAAYTGVNGGLVLVSADDPGMHSSQNEQDNRFYARFARVPMFEPSDSQEALDMVGLALQVSEEFDLPVILRTTTRVAHSQSLVELKERNEVPLRPYRKNTKKWLMVPAFGRLRRQALEERLQKLKAYTETTPVNFISWGDRRVGVITSGISYQYVREVLPGASILKLGMTFPLPQGLIRQFAAGVERLLVVEELDPYIEEFVRGLGLEVTGKKIFPAWNEFTPGLVRRKLREAGIPVPSPGPGEGTAACPLGPGGEMEELPPVPGRPPVLCPGCPHRGVFYVLRKLKLLVTGDIGCYTLGGLPPLEGMDTCVCMGASIGMAHGCELADSSLARRTVAVIGDSTFFHSGITGLMHMVYNGGQGTVIILDNRTTAMTGHQEHPGTGKTLMGEPAPAVDLEALVRALGVGRVRVVDPLDIAGLTQAIQEEVAAGAPSVIVARRPCALLRRENRPPVRVDVEACTGCKTCLKLSCPAISVQDKQAAVDAIICTGCGLCVQVCKFGALKEGGENNG</sequence>
<dbReference type="NCBIfam" id="TIGR03336">
    <property type="entry name" value="IOR_alpha"/>
    <property type="match status" value="1"/>
</dbReference>
<reference evidence="18" key="1">
    <citation type="submission" date="2016-11" db="EMBL/GenBank/DDBJ databases">
        <authorList>
            <person name="Varghese N."/>
            <person name="Submissions S."/>
        </authorList>
    </citation>
    <scope>NUCLEOTIDE SEQUENCE [LARGE SCALE GENOMIC DNA]</scope>
    <source>
        <strain evidence="18">DSM 16057</strain>
    </source>
</reference>
<feature type="binding site" evidence="15">
    <location>
        <position position="584"/>
    </location>
    <ligand>
        <name>[4Fe-4S] cluster</name>
        <dbReference type="ChEBI" id="CHEBI:49883"/>
        <label>1</label>
    </ligand>
</feature>
<dbReference type="InterPro" id="IPR029061">
    <property type="entry name" value="THDP-binding"/>
</dbReference>
<feature type="binding site" evidence="15">
    <location>
        <position position="574"/>
    </location>
    <ligand>
        <name>[4Fe-4S] cluster</name>
        <dbReference type="ChEBI" id="CHEBI:49883"/>
        <label>2</label>
    </ligand>
</feature>
<keyword evidence="11 14" id="KW-0411">Iron-sulfur</keyword>
<evidence type="ECO:0000256" key="10">
    <source>
        <dbReference type="ARBA" id="ARBA00023004"/>
    </source>
</evidence>
<evidence type="ECO:0000256" key="7">
    <source>
        <dbReference type="ARBA" id="ARBA00022723"/>
    </source>
</evidence>
<evidence type="ECO:0000256" key="1">
    <source>
        <dbReference type="ARBA" id="ARBA00002995"/>
    </source>
</evidence>
<keyword evidence="8 14" id="KW-0249">Electron transport</keyword>
<dbReference type="PROSITE" id="PS51379">
    <property type="entry name" value="4FE4S_FER_2"/>
    <property type="match status" value="2"/>
</dbReference>
<feature type="binding site" evidence="15">
    <location>
        <position position="557"/>
    </location>
    <ligand>
        <name>[4Fe-4S] cluster</name>
        <dbReference type="ChEBI" id="CHEBI:49883"/>
        <label>2</label>
    </ligand>
</feature>
<dbReference type="PANTHER" id="PTHR43710:SF5">
    <property type="entry name" value="INDOLEPYRUVATE FERREDOXIN OXIDOREDUCTASE ALPHA SUBUNIT"/>
    <property type="match status" value="1"/>
</dbReference>
<feature type="binding site" evidence="15">
    <location>
        <position position="549"/>
    </location>
    <ligand>
        <name>[4Fe-4S] cluster</name>
        <dbReference type="ChEBI" id="CHEBI:49883"/>
        <label>1</label>
    </ligand>
</feature>
<dbReference type="EC" id="1.2.7.8" evidence="3 14"/>
<dbReference type="Pfam" id="PF01855">
    <property type="entry name" value="POR_N"/>
    <property type="match status" value="1"/>
</dbReference>
<dbReference type="InterPro" id="IPR045025">
    <property type="entry name" value="HACL1-like"/>
</dbReference>
<dbReference type="Pfam" id="PF13237">
    <property type="entry name" value="Fer4_10"/>
    <property type="match status" value="1"/>
</dbReference>
<evidence type="ECO:0000256" key="9">
    <source>
        <dbReference type="ARBA" id="ARBA00023002"/>
    </source>
</evidence>
<evidence type="ECO:0000256" key="4">
    <source>
        <dbReference type="ARBA" id="ARBA00017710"/>
    </source>
</evidence>
<evidence type="ECO:0000256" key="12">
    <source>
        <dbReference type="ARBA" id="ARBA00030514"/>
    </source>
</evidence>
<evidence type="ECO:0000256" key="13">
    <source>
        <dbReference type="ARBA" id="ARBA00048332"/>
    </source>
</evidence>
<dbReference type="GO" id="GO:0030976">
    <property type="term" value="F:thiamine pyrophosphate binding"/>
    <property type="evidence" value="ECO:0007669"/>
    <property type="project" value="InterPro"/>
</dbReference>
<evidence type="ECO:0000313" key="18">
    <source>
        <dbReference type="Proteomes" id="UP000184529"/>
    </source>
</evidence>
<keyword evidence="18" id="KW-1185">Reference proteome</keyword>
<dbReference type="EMBL" id="FQZM01000041">
    <property type="protein sequence ID" value="SHJ56024.1"/>
    <property type="molecule type" value="Genomic_DNA"/>
</dbReference>
<dbReference type="InterPro" id="IPR009014">
    <property type="entry name" value="Transketo_C/PFOR_II"/>
</dbReference>
<dbReference type="GO" id="GO:0051539">
    <property type="term" value="F:4 iron, 4 sulfur cluster binding"/>
    <property type="evidence" value="ECO:0007669"/>
    <property type="project" value="UniProtKB-UniRule"/>
</dbReference>
<feature type="binding site" evidence="15">
    <location>
        <position position="552"/>
    </location>
    <ligand>
        <name>[4Fe-4S] cluster</name>
        <dbReference type="ChEBI" id="CHEBI:49883"/>
        <label>1</label>
    </ligand>
</feature>
<dbReference type="SUPFAM" id="SSF52518">
    <property type="entry name" value="Thiamin diphosphate-binding fold (THDP-binding)"/>
    <property type="match status" value="2"/>
</dbReference>
<feature type="domain" description="4Fe-4S ferredoxin-type" evidence="16">
    <location>
        <begin position="537"/>
        <end position="564"/>
    </location>
</feature>
<dbReference type="STRING" id="1121432.SAMN02745219_02830"/>
<keyword evidence="5 14" id="KW-0813">Transport</keyword>
<dbReference type="GO" id="GO:0043805">
    <property type="term" value="F:indolepyruvate ferredoxin oxidoreductase activity"/>
    <property type="evidence" value="ECO:0007669"/>
    <property type="project" value="UniProtKB-UniRule"/>
</dbReference>
<comment type="cofactor">
    <cofactor evidence="14 15">
        <name>[4Fe-4S] cluster</name>
        <dbReference type="ChEBI" id="CHEBI:49883"/>
    </cofactor>
    <text evidence="14 15">Binds 2 [4Fe-4S] clusters. In this family the first cluster has a non-standard and varying [4Fe-4S] binding motif CX(2)CX(2)CX(4-5)CP.</text>
</comment>
<dbReference type="InterPro" id="IPR017896">
    <property type="entry name" value="4Fe4S_Fe-S-bd"/>
</dbReference>
<evidence type="ECO:0000313" key="17">
    <source>
        <dbReference type="EMBL" id="SHJ56024.1"/>
    </source>
</evidence>